<organism evidence="3 4">
    <name type="scientific">Plenodomus tracheiphilus IPT5</name>
    <dbReference type="NCBI Taxonomy" id="1408161"/>
    <lineage>
        <taxon>Eukaryota</taxon>
        <taxon>Fungi</taxon>
        <taxon>Dikarya</taxon>
        <taxon>Ascomycota</taxon>
        <taxon>Pezizomycotina</taxon>
        <taxon>Dothideomycetes</taxon>
        <taxon>Pleosporomycetidae</taxon>
        <taxon>Pleosporales</taxon>
        <taxon>Pleosporineae</taxon>
        <taxon>Leptosphaeriaceae</taxon>
        <taxon>Plenodomus</taxon>
    </lineage>
</organism>
<dbReference type="PANTHER" id="PTHR30383">
    <property type="entry name" value="THIOESTERASE 1/PROTEASE 1/LYSOPHOSPHOLIPASE L1"/>
    <property type="match status" value="1"/>
</dbReference>
<evidence type="ECO:0000256" key="1">
    <source>
        <dbReference type="SAM" id="SignalP"/>
    </source>
</evidence>
<evidence type="ECO:0000313" key="4">
    <source>
        <dbReference type="Proteomes" id="UP000799423"/>
    </source>
</evidence>
<dbReference type="GO" id="GO:0004622">
    <property type="term" value="F:phosphatidylcholine lysophospholipase activity"/>
    <property type="evidence" value="ECO:0007669"/>
    <property type="project" value="TreeGrafter"/>
</dbReference>
<accession>A0A6A7BJM8</accession>
<dbReference type="AlphaFoldDB" id="A0A6A7BJM8"/>
<name>A0A6A7BJM8_9PLEO</name>
<dbReference type="CDD" id="cd01833">
    <property type="entry name" value="XynB_like"/>
    <property type="match status" value="1"/>
</dbReference>
<evidence type="ECO:0000259" key="2">
    <source>
        <dbReference type="Pfam" id="PF13472"/>
    </source>
</evidence>
<dbReference type="Gene3D" id="3.40.50.1110">
    <property type="entry name" value="SGNH hydrolase"/>
    <property type="match status" value="1"/>
</dbReference>
<dbReference type="Proteomes" id="UP000799423">
    <property type="component" value="Unassembled WGS sequence"/>
</dbReference>
<dbReference type="EMBL" id="MU006290">
    <property type="protein sequence ID" value="KAF2855583.1"/>
    <property type="molecule type" value="Genomic_DNA"/>
</dbReference>
<dbReference type="SUPFAM" id="SSF52266">
    <property type="entry name" value="SGNH hydrolase"/>
    <property type="match status" value="1"/>
</dbReference>
<evidence type="ECO:0000313" key="3">
    <source>
        <dbReference type="EMBL" id="KAF2855583.1"/>
    </source>
</evidence>
<protein>
    <submittedName>
        <fullName evidence="3">Carbohydrate esterase family 3 protein</fullName>
    </submittedName>
</protein>
<reference evidence="3" key="1">
    <citation type="submission" date="2020-01" db="EMBL/GenBank/DDBJ databases">
        <authorList>
            <consortium name="DOE Joint Genome Institute"/>
            <person name="Haridas S."/>
            <person name="Albert R."/>
            <person name="Binder M."/>
            <person name="Bloem J."/>
            <person name="Labutti K."/>
            <person name="Salamov A."/>
            <person name="Andreopoulos B."/>
            <person name="Baker S.E."/>
            <person name="Barry K."/>
            <person name="Bills G."/>
            <person name="Bluhm B.H."/>
            <person name="Cannon C."/>
            <person name="Castanera R."/>
            <person name="Culley D.E."/>
            <person name="Daum C."/>
            <person name="Ezra D."/>
            <person name="Gonzalez J.B."/>
            <person name="Henrissat B."/>
            <person name="Kuo A."/>
            <person name="Liang C."/>
            <person name="Lipzen A."/>
            <person name="Lutzoni F."/>
            <person name="Magnuson J."/>
            <person name="Mondo S."/>
            <person name="Nolan M."/>
            <person name="Ohm R."/>
            <person name="Pangilinan J."/>
            <person name="Park H.-J."/>
            <person name="Ramirez L."/>
            <person name="Alfaro M."/>
            <person name="Sun H."/>
            <person name="Tritt A."/>
            <person name="Yoshinaga Y."/>
            <person name="Zwiers L.-H."/>
            <person name="Turgeon B.G."/>
            <person name="Goodwin S.B."/>
            <person name="Spatafora J.W."/>
            <person name="Crous P.W."/>
            <person name="Grigoriev I.V."/>
        </authorList>
    </citation>
    <scope>NUCLEOTIDE SEQUENCE</scope>
    <source>
        <strain evidence="3">IPT5</strain>
    </source>
</reference>
<feature type="domain" description="SGNH hydrolase-type esterase" evidence="2">
    <location>
        <begin position="61"/>
        <end position="209"/>
    </location>
</feature>
<dbReference type="InterPro" id="IPR051532">
    <property type="entry name" value="Ester_Hydrolysis_Enzymes"/>
</dbReference>
<dbReference type="InterPro" id="IPR036514">
    <property type="entry name" value="SGNH_hydro_sf"/>
</dbReference>
<gene>
    <name evidence="3" type="ORF">T440DRAFT_158357</name>
</gene>
<dbReference type="OrthoDB" id="2119228at2759"/>
<dbReference type="Pfam" id="PF13472">
    <property type="entry name" value="Lipase_GDSL_2"/>
    <property type="match status" value="1"/>
</dbReference>
<dbReference type="InterPro" id="IPR013830">
    <property type="entry name" value="SGNH_hydro"/>
</dbReference>
<keyword evidence="4" id="KW-1185">Reference proteome</keyword>
<feature type="signal peptide" evidence="1">
    <location>
        <begin position="1"/>
        <end position="18"/>
    </location>
</feature>
<keyword evidence="1" id="KW-0732">Signal</keyword>
<sequence length="253" mass="27158">MVKLNSFALFGLLGLASAAQKTVKIMPFGASIVSKCWRANLQISLRAASVNNFDFVGSQTSSCGGTNIDQNHQGLPGSLATDYAKNGNLVGWLNNANPDVVIMLLGTNDVLIGSKSPTEVLAAYDTLIAQMRTKNPKMFIIFSNLPPLDPARWPAAAVEGIKKLNRAIATYAPRKTTSQSPVYFVDNYSGFNAVTDTVDGEHPNESGNAKLAAKFFQPTRNAIQVVSRSTSVLRRSRKVTGAARRAEAAKLVL</sequence>
<proteinExistence type="predicted"/>
<feature type="chain" id="PRO_5025610931" evidence="1">
    <location>
        <begin position="19"/>
        <end position="253"/>
    </location>
</feature>
<dbReference type="PANTHER" id="PTHR30383:SF2">
    <property type="entry name" value="CELLULOSE-BINDING PROTEIN"/>
    <property type="match status" value="1"/>
</dbReference>